<dbReference type="PROSITE" id="PS50222">
    <property type="entry name" value="EF_HAND_2"/>
    <property type="match status" value="2"/>
</dbReference>
<dbReference type="EMBL" id="FN648532">
    <property type="protein sequence ID" value="CBN76140.1"/>
    <property type="molecule type" value="Genomic_DNA"/>
</dbReference>
<dbReference type="AlphaFoldDB" id="D8LL80"/>
<dbReference type="SUPFAM" id="SSF47473">
    <property type="entry name" value="EF-hand"/>
    <property type="match status" value="1"/>
</dbReference>
<evidence type="ECO:0000313" key="4">
    <source>
        <dbReference type="EMBL" id="CBN76140.1"/>
    </source>
</evidence>
<sequence length="378" mass="41292">MGRLNSPSAVAIASDEITEMQSKLMVALQSKKEEYRTKFKQEMSFTRVLLKLGTVRTFMNDIRRVFQERDTDQSGRIDMCEMSTAMKDLKVNLSEDEIKALFKMADFYEDKQLTMKQFLVVLAMGYVLDAIPDLMENPATAEAEAAARAAGRRMSNFYNKEQTVRNALELFTYAYLLFDKECKGVISREQVMIVVAENGQKDEGSMSILSQERWDEMDWDSNGDISFGEFVYAFTKWVDVDGEDTADELAMEAEAAAAAESKREGGQSRRKSSVSVARKTSVMAKEITRRISSALLPQIDSAADPGGSNNDDANDPAASSPKNATGASAATRPPVKSAMSPSALASGQKSHAANKSVGFAGGSEKAKEEESMKGGAGA</sequence>
<keyword evidence="5" id="KW-1185">Reference proteome</keyword>
<feature type="region of interest" description="Disordered" evidence="2">
    <location>
        <begin position="257"/>
        <end position="279"/>
    </location>
</feature>
<dbReference type="InterPro" id="IPR018247">
    <property type="entry name" value="EF_Hand_1_Ca_BS"/>
</dbReference>
<proteinExistence type="predicted"/>
<organism evidence="4 5">
    <name type="scientific">Ectocarpus siliculosus</name>
    <name type="common">Brown alga</name>
    <name type="synonym">Conferva siliculosa</name>
    <dbReference type="NCBI Taxonomy" id="2880"/>
    <lineage>
        <taxon>Eukaryota</taxon>
        <taxon>Sar</taxon>
        <taxon>Stramenopiles</taxon>
        <taxon>Ochrophyta</taxon>
        <taxon>PX clade</taxon>
        <taxon>Phaeophyceae</taxon>
        <taxon>Ectocarpales</taxon>
        <taxon>Ectocarpaceae</taxon>
        <taxon>Ectocarpus</taxon>
    </lineage>
</organism>
<dbReference type="OMA" id="KTEMVQA"/>
<evidence type="ECO:0000313" key="5">
    <source>
        <dbReference type="Proteomes" id="UP000002630"/>
    </source>
</evidence>
<dbReference type="SMART" id="SM00054">
    <property type="entry name" value="EFh"/>
    <property type="match status" value="3"/>
</dbReference>
<dbReference type="Proteomes" id="UP000002630">
    <property type="component" value="Linkage Group LG25"/>
</dbReference>
<dbReference type="Gene3D" id="1.10.238.10">
    <property type="entry name" value="EF-hand"/>
    <property type="match status" value="2"/>
</dbReference>
<protein>
    <submittedName>
        <fullName evidence="4">Calcium ion binding</fullName>
    </submittedName>
</protein>
<dbReference type="InterPro" id="IPR011992">
    <property type="entry name" value="EF-hand-dom_pair"/>
</dbReference>
<dbReference type="InterPro" id="IPR002048">
    <property type="entry name" value="EF_hand_dom"/>
</dbReference>
<feature type="compositionally biased region" description="Polar residues" evidence="2">
    <location>
        <begin position="339"/>
        <end position="353"/>
    </location>
</feature>
<feature type="domain" description="EF-hand" evidence="3">
    <location>
        <begin position="57"/>
        <end position="92"/>
    </location>
</feature>
<dbReference type="PROSITE" id="PS00018">
    <property type="entry name" value="EF_HAND_1"/>
    <property type="match status" value="1"/>
</dbReference>
<evidence type="ECO:0000259" key="3">
    <source>
        <dbReference type="PROSITE" id="PS50222"/>
    </source>
</evidence>
<name>D8LL80_ECTSI</name>
<feature type="region of interest" description="Disordered" evidence="2">
    <location>
        <begin position="296"/>
        <end position="378"/>
    </location>
</feature>
<gene>
    <name evidence="4" type="ORF">Esi_0340_0022</name>
</gene>
<dbReference type="STRING" id="2880.D8LL80"/>
<dbReference type="OrthoDB" id="26525at2759"/>
<dbReference type="eggNOG" id="KOG0027">
    <property type="taxonomic scope" value="Eukaryota"/>
</dbReference>
<reference evidence="4 5" key="1">
    <citation type="journal article" date="2010" name="Nature">
        <title>The Ectocarpus genome and the independent evolution of multicellularity in brown algae.</title>
        <authorList>
            <person name="Cock J.M."/>
            <person name="Sterck L."/>
            <person name="Rouze P."/>
            <person name="Scornet D."/>
            <person name="Allen A.E."/>
            <person name="Amoutzias G."/>
            <person name="Anthouard V."/>
            <person name="Artiguenave F."/>
            <person name="Aury J.M."/>
            <person name="Badger J.H."/>
            <person name="Beszteri B."/>
            <person name="Billiau K."/>
            <person name="Bonnet E."/>
            <person name="Bothwell J.H."/>
            <person name="Bowler C."/>
            <person name="Boyen C."/>
            <person name="Brownlee C."/>
            <person name="Carrano C.J."/>
            <person name="Charrier B."/>
            <person name="Cho G.Y."/>
            <person name="Coelho S.M."/>
            <person name="Collen J."/>
            <person name="Corre E."/>
            <person name="Da Silva C."/>
            <person name="Delage L."/>
            <person name="Delaroque N."/>
            <person name="Dittami S.M."/>
            <person name="Doulbeau S."/>
            <person name="Elias M."/>
            <person name="Farnham G."/>
            <person name="Gachon C.M."/>
            <person name="Gschloessl B."/>
            <person name="Heesch S."/>
            <person name="Jabbari K."/>
            <person name="Jubin C."/>
            <person name="Kawai H."/>
            <person name="Kimura K."/>
            <person name="Kloareg B."/>
            <person name="Kupper F.C."/>
            <person name="Lang D."/>
            <person name="Le Bail A."/>
            <person name="Leblanc C."/>
            <person name="Lerouge P."/>
            <person name="Lohr M."/>
            <person name="Lopez P.J."/>
            <person name="Martens C."/>
            <person name="Maumus F."/>
            <person name="Michel G."/>
            <person name="Miranda-Saavedra D."/>
            <person name="Morales J."/>
            <person name="Moreau H."/>
            <person name="Motomura T."/>
            <person name="Nagasato C."/>
            <person name="Napoli C.A."/>
            <person name="Nelson D.R."/>
            <person name="Nyvall-Collen P."/>
            <person name="Peters A.F."/>
            <person name="Pommier C."/>
            <person name="Potin P."/>
            <person name="Poulain J."/>
            <person name="Quesneville H."/>
            <person name="Read B."/>
            <person name="Rensing S.A."/>
            <person name="Ritter A."/>
            <person name="Rousvoal S."/>
            <person name="Samanta M."/>
            <person name="Samson G."/>
            <person name="Schroeder D.C."/>
            <person name="Segurens B."/>
            <person name="Strittmatter M."/>
            <person name="Tonon T."/>
            <person name="Tregear J.W."/>
            <person name="Valentin K."/>
            <person name="von Dassow P."/>
            <person name="Yamagishi T."/>
            <person name="Van de Peer Y."/>
            <person name="Wincker P."/>
        </authorList>
    </citation>
    <scope>NUCLEOTIDE SEQUENCE [LARGE SCALE GENOMIC DNA]</scope>
    <source>
        <strain evidence="5">Ec32 / CCAP1310/4</strain>
    </source>
</reference>
<dbReference type="EMBL" id="FN649750">
    <property type="protein sequence ID" value="CBN76140.1"/>
    <property type="molecule type" value="Genomic_DNA"/>
</dbReference>
<keyword evidence="1" id="KW-0106">Calcium</keyword>
<accession>D8LL80</accession>
<evidence type="ECO:0000256" key="1">
    <source>
        <dbReference type="ARBA" id="ARBA00022837"/>
    </source>
</evidence>
<evidence type="ECO:0000256" key="2">
    <source>
        <dbReference type="SAM" id="MobiDB-lite"/>
    </source>
</evidence>
<feature type="domain" description="EF-hand" evidence="3">
    <location>
        <begin position="205"/>
        <end position="240"/>
    </location>
</feature>
<dbReference type="Pfam" id="PF13499">
    <property type="entry name" value="EF-hand_7"/>
    <property type="match status" value="1"/>
</dbReference>
<dbReference type="GO" id="GO:0005509">
    <property type="term" value="F:calcium ion binding"/>
    <property type="evidence" value="ECO:0007669"/>
    <property type="project" value="InterPro"/>
</dbReference>
<dbReference type="InParanoid" id="D8LL80"/>